<dbReference type="Proteomes" id="UP001420932">
    <property type="component" value="Unassembled WGS sequence"/>
</dbReference>
<dbReference type="AlphaFoldDB" id="A0AAP0FAG4"/>
<comment type="caution">
    <text evidence="1">The sequence shown here is derived from an EMBL/GenBank/DDBJ whole genome shotgun (WGS) entry which is preliminary data.</text>
</comment>
<evidence type="ECO:0000313" key="2">
    <source>
        <dbReference type="Proteomes" id="UP001420932"/>
    </source>
</evidence>
<organism evidence="1 2">
    <name type="scientific">Stephania yunnanensis</name>
    <dbReference type="NCBI Taxonomy" id="152371"/>
    <lineage>
        <taxon>Eukaryota</taxon>
        <taxon>Viridiplantae</taxon>
        <taxon>Streptophyta</taxon>
        <taxon>Embryophyta</taxon>
        <taxon>Tracheophyta</taxon>
        <taxon>Spermatophyta</taxon>
        <taxon>Magnoliopsida</taxon>
        <taxon>Ranunculales</taxon>
        <taxon>Menispermaceae</taxon>
        <taxon>Menispermoideae</taxon>
        <taxon>Cissampelideae</taxon>
        <taxon>Stephania</taxon>
    </lineage>
</organism>
<accession>A0AAP0FAG4</accession>
<protein>
    <submittedName>
        <fullName evidence="1">Uncharacterized protein</fullName>
    </submittedName>
</protein>
<gene>
    <name evidence="1" type="ORF">Syun_022981</name>
</gene>
<sequence>MALIDSLSSEDTISRVKLQEGVDQTVDSVLGKEFGNPNGIEASRDVVCKESLLTTNANVFHTPISLEDGDMVINRDDIGPYVTISKRLQDLMDKQMENTLIVKLMVKLTADCDMEKALFRGPWVILGHVLSVQKRYSEFRVSDAVITKAAL</sequence>
<dbReference type="EMBL" id="JBBNAF010000010">
    <property type="protein sequence ID" value="KAK9106970.1"/>
    <property type="molecule type" value="Genomic_DNA"/>
</dbReference>
<keyword evidence="2" id="KW-1185">Reference proteome</keyword>
<name>A0AAP0FAG4_9MAGN</name>
<evidence type="ECO:0000313" key="1">
    <source>
        <dbReference type="EMBL" id="KAK9106970.1"/>
    </source>
</evidence>
<reference evidence="1 2" key="1">
    <citation type="submission" date="2024-01" db="EMBL/GenBank/DDBJ databases">
        <title>Genome assemblies of Stephania.</title>
        <authorList>
            <person name="Yang L."/>
        </authorList>
    </citation>
    <scope>NUCLEOTIDE SEQUENCE [LARGE SCALE GENOMIC DNA]</scope>
    <source>
        <strain evidence="1">YNDBR</strain>
        <tissue evidence="1">Leaf</tissue>
    </source>
</reference>
<proteinExistence type="predicted"/>